<keyword evidence="2" id="KW-0813">Transport</keyword>
<feature type="signal peptide" evidence="5">
    <location>
        <begin position="1"/>
        <end position="23"/>
    </location>
</feature>
<comment type="similarity">
    <text evidence="1">Belongs to the leucine-binding protein family.</text>
</comment>
<dbReference type="GO" id="GO:0006865">
    <property type="term" value="P:amino acid transport"/>
    <property type="evidence" value="ECO:0007669"/>
    <property type="project" value="UniProtKB-KW"/>
</dbReference>
<accession>A0A0D7EKR2</accession>
<evidence type="ECO:0000313" key="8">
    <source>
        <dbReference type="Proteomes" id="UP000032515"/>
    </source>
</evidence>
<proteinExistence type="inferred from homology"/>
<dbReference type="Proteomes" id="UP000032515">
    <property type="component" value="Unassembled WGS sequence"/>
</dbReference>
<dbReference type="RefSeq" id="WP_044414478.1">
    <property type="nucleotide sequence ID" value="NZ_JXXE01000379.1"/>
</dbReference>
<gene>
    <name evidence="7" type="ORF">OO17_18735</name>
</gene>
<evidence type="ECO:0000256" key="2">
    <source>
        <dbReference type="ARBA" id="ARBA00022448"/>
    </source>
</evidence>
<dbReference type="PANTHER" id="PTHR30483">
    <property type="entry name" value="LEUCINE-SPECIFIC-BINDING PROTEIN"/>
    <property type="match status" value="1"/>
</dbReference>
<evidence type="ECO:0000259" key="6">
    <source>
        <dbReference type="Pfam" id="PF13458"/>
    </source>
</evidence>
<evidence type="ECO:0000313" key="7">
    <source>
        <dbReference type="EMBL" id="KIZ40057.1"/>
    </source>
</evidence>
<dbReference type="PATRIC" id="fig|1076.23.peg.4246"/>
<dbReference type="EMBL" id="JXXE01000379">
    <property type="protein sequence ID" value="KIZ40057.1"/>
    <property type="molecule type" value="Genomic_DNA"/>
</dbReference>
<evidence type="ECO:0000256" key="1">
    <source>
        <dbReference type="ARBA" id="ARBA00010062"/>
    </source>
</evidence>
<dbReference type="PANTHER" id="PTHR30483:SF6">
    <property type="entry name" value="PERIPLASMIC BINDING PROTEIN OF ABC TRANSPORTER FOR NATURAL AMINO ACIDS"/>
    <property type="match status" value="1"/>
</dbReference>
<dbReference type="PRINTS" id="PR00337">
    <property type="entry name" value="LEUILEVALBP"/>
</dbReference>
<dbReference type="AlphaFoldDB" id="A0A0D7EKR2"/>
<organism evidence="7 8">
    <name type="scientific">Rhodopseudomonas palustris</name>
    <dbReference type="NCBI Taxonomy" id="1076"/>
    <lineage>
        <taxon>Bacteria</taxon>
        <taxon>Pseudomonadati</taxon>
        <taxon>Pseudomonadota</taxon>
        <taxon>Alphaproteobacteria</taxon>
        <taxon>Hyphomicrobiales</taxon>
        <taxon>Nitrobacteraceae</taxon>
        <taxon>Rhodopseudomonas</taxon>
    </lineage>
</organism>
<dbReference type="InterPro" id="IPR028081">
    <property type="entry name" value="Leu-bd"/>
</dbReference>
<dbReference type="OrthoDB" id="6083760at2"/>
<dbReference type="InterPro" id="IPR000709">
    <property type="entry name" value="Leu_Ile_Val-bd"/>
</dbReference>
<dbReference type="CDD" id="cd20013">
    <property type="entry name" value="PBP1_RPA0985_benzoate-like"/>
    <property type="match status" value="1"/>
</dbReference>
<keyword evidence="4" id="KW-0029">Amino-acid transport</keyword>
<comment type="caution">
    <text evidence="7">The sequence shown here is derived from an EMBL/GenBank/DDBJ whole genome shotgun (WGS) entry which is preliminary data.</text>
</comment>
<feature type="domain" description="Leucine-binding protein" evidence="6">
    <location>
        <begin position="26"/>
        <end position="366"/>
    </location>
</feature>
<dbReference type="Gene3D" id="3.40.50.2300">
    <property type="match status" value="2"/>
</dbReference>
<reference evidence="7 8" key="1">
    <citation type="submission" date="2014-11" db="EMBL/GenBank/DDBJ databases">
        <title>Genomics and ecophysiology of heterotrophic nitrogen fixing bacteria isolated from estuarine surface water.</title>
        <authorList>
            <person name="Bentzon-Tilia M."/>
            <person name="Severin I."/>
            <person name="Hansen L.H."/>
            <person name="Riemann L."/>
        </authorList>
    </citation>
    <scope>NUCLEOTIDE SEQUENCE [LARGE SCALE GENOMIC DNA]</scope>
    <source>
        <strain evidence="7 8">BAL398</strain>
    </source>
</reference>
<name>A0A0D7EKR2_RHOPL</name>
<keyword evidence="3 5" id="KW-0732">Signal</keyword>
<protein>
    <submittedName>
        <fullName evidence="7">Amino acid-binding protein</fullName>
    </submittedName>
</protein>
<feature type="chain" id="PRO_5002319724" evidence="5">
    <location>
        <begin position="24"/>
        <end position="391"/>
    </location>
</feature>
<dbReference type="InterPro" id="IPR051010">
    <property type="entry name" value="BCAA_transport"/>
</dbReference>
<sequence length="391" mass="41937">MNRRSSSLLAVAILALMSGTASADVVKVGVIGTMSGPYALFGKNFKMGIDAWVADHGNKVGSHEVEFIYKDEEGPNPAKSKALAQELIVKDKVQYLAGVYFTPNAMAIAPLLEESKTPLVVMNAATSSIVQKSPYIVRTSFTMWQNTVPAANVAWKAGSKKVAIAVADYGPGIDAEAAFKKTFEADGGSVVEAVRIPLATTDFSPIMQRIKNSGADTIFTFLPSGPPTLGFVKAYIDNGLKADGIKLMSTGDVVTEPDLPNIGDQGIGILSTYHYAVSHDSPENKAFLATLQKDGAKLDDVTMTSVAAYDGARVIYKMIEATDGKRDPEKAIAAVKGMKWTSPRGPVSIDPDTRHIRQNVYLRSVEKVDGNLINKESQTFADQPDWALSTK</sequence>
<dbReference type="SUPFAM" id="SSF53822">
    <property type="entry name" value="Periplasmic binding protein-like I"/>
    <property type="match status" value="1"/>
</dbReference>
<dbReference type="InterPro" id="IPR028082">
    <property type="entry name" value="Peripla_BP_I"/>
</dbReference>
<evidence type="ECO:0000256" key="3">
    <source>
        <dbReference type="ARBA" id="ARBA00022729"/>
    </source>
</evidence>
<evidence type="ECO:0000256" key="5">
    <source>
        <dbReference type="SAM" id="SignalP"/>
    </source>
</evidence>
<dbReference type="Pfam" id="PF13458">
    <property type="entry name" value="Peripla_BP_6"/>
    <property type="match status" value="1"/>
</dbReference>
<evidence type="ECO:0000256" key="4">
    <source>
        <dbReference type="ARBA" id="ARBA00022970"/>
    </source>
</evidence>